<feature type="transmembrane region" description="Helical" evidence="1">
    <location>
        <begin position="12"/>
        <end position="31"/>
    </location>
</feature>
<dbReference type="InterPro" id="IPR038728">
    <property type="entry name" value="YkvI-like"/>
</dbReference>
<organism evidence="2">
    <name type="scientific">uncultured Sporomusa sp</name>
    <dbReference type="NCBI Taxonomy" id="307249"/>
    <lineage>
        <taxon>Bacteria</taxon>
        <taxon>Bacillati</taxon>
        <taxon>Bacillota</taxon>
        <taxon>Negativicutes</taxon>
        <taxon>Selenomonadales</taxon>
        <taxon>Sporomusaceae</taxon>
        <taxon>Sporomusa</taxon>
        <taxon>environmental samples</taxon>
    </lineage>
</organism>
<evidence type="ECO:0000313" key="2">
    <source>
        <dbReference type="EMBL" id="SCM83503.1"/>
    </source>
</evidence>
<keyword evidence="1" id="KW-1133">Transmembrane helix</keyword>
<dbReference type="RefSeq" id="WP_075757065.1">
    <property type="nucleotide sequence ID" value="NZ_LT608335.1"/>
</dbReference>
<dbReference type="EMBL" id="FMJE01000007">
    <property type="protein sequence ID" value="SCM83503.1"/>
    <property type="molecule type" value="Genomic_DNA"/>
</dbReference>
<reference evidence="2" key="1">
    <citation type="submission" date="2016-08" db="EMBL/GenBank/DDBJ databases">
        <authorList>
            <person name="Seilhamer J.J."/>
        </authorList>
    </citation>
    <scope>NUCLEOTIDE SEQUENCE</scope>
    <source>
        <strain evidence="2">86</strain>
    </source>
</reference>
<evidence type="ECO:0000256" key="1">
    <source>
        <dbReference type="SAM" id="Phobius"/>
    </source>
</evidence>
<keyword evidence="1" id="KW-0812">Transmembrane</keyword>
<feature type="transmembrane region" description="Helical" evidence="1">
    <location>
        <begin position="349"/>
        <end position="367"/>
    </location>
</feature>
<feature type="transmembrane region" description="Helical" evidence="1">
    <location>
        <begin position="157"/>
        <end position="176"/>
    </location>
</feature>
<name>A0A212M119_9FIRM</name>
<feature type="transmembrane region" description="Helical" evidence="1">
    <location>
        <begin position="320"/>
        <end position="343"/>
    </location>
</feature>
<feature type="transmembrane region" description="Helical" evidence="1">
    <location>
        <begin position="196"/>
        <end position="217"/>
    </location>
</feature>
<dbReference type="AlphaFoldDB" id="A0A212M119"/>
<dbReference type="PANTHER" id="PTHR37814">
    <property type="entry name" value="CONSERVED MEMBRANE PROTEIN"/>
    <property type="match status" value="1"/>
</dbReference>
<feature type="transmembrane region" description="Helical" evidence="1">
    <location>
        <begin position="125"/>
        <end position="150"/>
    </location>
</feature>
<sequence>MLEKKTETSSLWIAFSMATVWFSTHCGGGFATGNQEVNFYVKYGWLSAVLPFIAMFFVGWLCRNAMVLAKDHQVHDYKSFSTILYHPYEKFFSLIFELCVIATMFIAISSSIAGAGALLLNTLGIPYFVGISVLGAVLLGLTIFGAELIIRVLRYKAYFLIVTLILLAYLGLEAGAAKWQNFIATKETFGTDPWEAVLKAALYVGFQSINIVALISVSHKVTTTKECNYFGLFGFLLNGGFLAIMCIMLLGFAPEVLKETLPVYYATNQLGLPWLKIVYSVILFVALIGTALSFTYTSVARFEKVLERTGMFESVRVRRMIVSILTIVLCTGASVFGLTALVVKGYGTVGYIGLIFIVLPLLTVGTYKINKNAALRKAQGIVE</sequence>
<evidence type="ECO:0008006" key="3">
    <source>
        <dbReference type="Google" id="ProtNLM"/>
    </source>
</evidence>
<protein>
    <recommendedName>
        <fullName evidence="3">Membrane protein YkvI</fullName>
    </recommendedName>
</protein>
<accession>A0A212M119</accession>
<feature type="transmembrane region" description="Helical" evidence="1">
    <location>
        <begin position="277"/>
        <end position="299"/>
    </location>
</feature>
<dbReference type="PANTHER" id="PTHR37814:SF1">
    <property type="entry name" value="MEMBRANE PROTEIN"/>
    <property type="match status" value="1"/>
</dbReference>
<proteinExistence type="predicted"/>
<feature type="transmembrane region" description="Helical" evidence="1">
    <location>
        <begin position="229"/>
        <end position="253"/>
    </location>
</feature>
<feature type="transmembrane region" description="Helical" evidence="1">
    <location>
        <begin position="94"/>
        <end position="119"/>
    </location>
</feature>
<feature type="transmembrane region" description="Helical" evidence="1">
    <location>
        <begin position="43"/>
        <end position="62"/>
    </location>
</feature>
<gene>
    <name evidence="2" type="ORF">KL86SPO_70361</name>
</gene>
<keyword evidence="1" id="KW-0472">Membrane</keyword>